<sequence length="234" mass="27714">MESLSIWPETLQQLLAVDNFQGFVRLRRLEVVTNLPRSEWDANYLRVILNQWKQKINSIDTELEVKQQHSLRLVFNVNRVPPHELEICQYFEDLSHVITENKEHFVVSVCMNADESANFSIFTLYAFKLLVDECHYLEYLDDCLDTGKYKFGKEQWVNYVSTHSRVLHLNYLYNDYHSPNIDFGSMPLLKELWILGDIYVPPLFFENFPETLVSLRVNIDADCEDFPIRNIELL</sequence>
<organism evidence="1 2">
    <name type="scientific">Ambrosiozyma monospora</name>
    <name type="common">Yeast</name>
    <name type="synonym">Endomycopsis monosporus</name>
    <dbReference type="NCBI Taxonomy" id="43982"/>
    <lineage>
        <taxon>Eukaryota</taxon>
        <taxon>Fungi</taxon>
        <taxon>Dikarya</taxon>
        <taxon>Ascomycota</taxon>
        <taxon>Saccharomycotina</taxon>
        <taxon>Pichiomycetes</taxon>
        <taxon>Pichiales</taxon>
        <taxon>Pichiaceae</taxon>
        <taxon>Ambrosiozyma</taxon>
    </lineage>
</organism>
<proteinExistence type="predicted"/>
<name>A0ACB5TMX8_AMBMO</name>
<protein>
    <submittedName>
        <fullName evidence="1">Unnamed protein product</fullName>
    </submittedName>
</protein>
<gene>
    <name evidence="1" type="ORF">Amon02_000889600</name>
</gene>
<dbReference type="Proteomes" id="UP001165064">
    <property type="component" value="Unassembled WGS sequence"/>
</dbReference>
<evidence type="ECO:0000313" key="1">
    <source>
        <dbReference type="EMBL" id="GME91402.1"/>
    </source>
</evidence>
<dbReference type="EMBL" id="BSXS01008088">
    <property type="protein sequence ID" value="GME91402.1"/>
    <property type="molecule type" value="Genomic_DNA"/>
</dbReference>
<evidence type="ECO:0000313" key="2">
    <source>
        <dbReference type="Proteomes" id="UP001165064"/>
    </source>
</evidence>
<comment type="caution">
    <text evidence="1">The sequence shown here is derived from an EMBL/GenBank/DDBJ whole genome shotgun (WGS) entry which is preliminary data.</text>
</comment>
<keyword evidence="2" id="KW-1185">Reference proteome</keyword>
<accession>A0ACB5TMX8</accession>
<reference evidence="1" key="1">
    <citation type="submission" date="2023-04" db="EMBL/GenBank/DDBJ databases">
        <title>Ambrosiozyma monospora NBRC 10751.</title>
        <authorList>
            <person name="Ichikawa N."/>
            <person name="Sato H."/>
            <person name="Tonouchi N."/>
        </authorList>
    </citation>
    <scope>NUCLEOTIDE SEQUENCE</scope>
    <source>
        <strain evidence="1">NBRC 10751</strain>
    </source>
</reference>